<keyword evidence="10" id="KW-1015">Disulfide bond</keyword>
<feature type="compositionally biased region" description="Polar residues" evidence="17">
    <location>
        <begin position="963"/>
        <end position="977"/>
    </location>
</feature>
<comment type="similarity">
    <text evidence="2">Belongs to the G-protein coupled receptor 3 family.</text>
</comment>
<name>A0A8T2LNA2_ASTMX</name>
<comment type="subcellular location">
    <subcellularLocation>
        <location evidence="1">Cell projection</location>
        <location evidence="1">Neuron projection</location>
    </subcellularLocation>
    <subcellularLocation>
        <location evidence="16">Postsynaptic cell membrane</location>
        <topology evidence="16">Multi-pass membrane protein</topology>
    </subcellularLocation>
</comment>
<evidence type="ECO:0000256" key="16">
    <source>
        <dbReference type="ARBA" id="ARBA00034104"/>
    </source>
</evidence>
<evidence type="ECO:0000256" key="14">
    <source>
        <dbReference type="ARBA" id="ARBA00023257"/>
    </source>
</evidence>
<feature type="transmembrane region" description="Helical" evidence="18">
    <location>
        <begin position="358"/>
        <end position="382"/>
    </location>
</feature>
<keyword evidence="11 21" id="KW-0675">Receptor</keyword>
<keyword evidence="7" id="KW-0770">Synapse</keyword>
<feature type="region of interest" description="Disordered" evidence="17">
    <location>
        <begin position="945"/>
        <end position="1076"/>
    </location>
</feature>
<evidence type="ECO:0000256" key="11">
    <source>
        <dbReference type="ARBA" id="ARBA00023170"/>
    </source>
</evidence>
<feature type="transmembrane region" description="Helical" evidence="18">
    <location>
        <begin position="555"/>
        <end position="573"/>
    </location>
</feature>
<proteinExistence type="inferred from homology"/>
<evidence type="ECO:0000313" key="21">
    <source>
        <dbReference type="EMBL" id="KAG9273658.1"/>
    </source>
</evidence>
<feature type="compositionally biased region" description="Basic residues" evidence="17">
    <location>
        <begin position="683"/>
        <end position="693"/>
    </location>
</feature>
<dbReference type="GO" id="GO:0004930">
    <property type="term" value="F:G protein-coupled receptor activity"/>
    <property type="evidence" value="ECO:0007669"/>
    <property type="project" value="UniProtKB-KW"/>
</dbReference>
<dbReference type="PANTHER" id="PTHR32546:SF27">
    <property type="entry name" value="G PROTEIN-COUPLED RECEPTOR 158B"/>
    <property type="match status" value="1"/>
</dbReference>
<dbReference type="AlphaFoldDB" id="A0A8T2LNA2"/>
<evidence type="ECO:0000256" key="17">
    <source>
        <dbReference type="SAM" id="MobiDB-lite"/>
    </source>
</evidence>
<dbReference type="SUPFAM" id="SSF57184">
    <property type="entry name" value="Growth factor receptor domain"/>
    <property type="match status" value="1"/>
</dbReference>
<dbReference type="PANTHER" id="PTHR32546">
    <property type="entry name" value="G-PROTEIN COUPLED RECEPTOR 158-RELATED"/>
    <property type="match status" value="1"/>
</dbReference>
<feature type="signal peptide" evidence="19">
    <location>
        <begin position="1"/>
        <end position="17"/>
    </location>
</feature>
<dbReference type="GO" id="GO:0043005">
    <property type="term" value="C:neuron projection"/>
    <property type="evidence" value="ECO:0007669"/>
    <property type="project" value="UniProtKB-SubCell"/>
</dbReference>
<evidence type="ECO:0000256" key="3">
    <source>
        <dbReference type="ARBA" id="ARBA00022475"/>
    </source>
</evidence>
<dbReference type="InterPro" id="IPR017978">
    <property type="entry name" value="GPCR_3_C"/>
</dbReference>
<comment type="caution">
    <text evidence="21">The sequence shown here is derived from an EMBL/GenBank/DDBJ whole genome shotgun (WGS) entry which is preliminary data.</text>
</comment>
<protein>
    <submittedName>
        <fullName evidence="21">Putative G-protein coupled receptor 158</fullName>
    </submittedName>
</protein>
<evidence type="ECO:0000259" key="20">
    <source>
        <dbReference type="PROSITE" id="PS50259"/>
    </source>
</evidence>
<dbReference type="GO" id="GO:0045211">
    <property type="term" value="C:postsynaptic membrane"/>
    <property type="evidence" value="ECO:0007669"/>
    <property type="project" value="UniProtKB-SubCell"/>
</dbReference>
<keyword evidence="6 18" id="KW-1133">Transmembrane helix</keyword>
<feature type="compositionally biased region" description="Basic and acidic residues" evidence="17">
    <location>
        <begin position="182"/>
        <end position="192"/>
    </location>
</feature>
<evidence type="ECO:0000256" key="7">
    <source>
        <dbReference type="ARBA" id="ARBA00023018"/>
    </source>
</evidence>
<feature type="domain" description="G-protein coupled receptors family 3 profile" evidence="20">
    <location>
        <begin position="359"/>
        <end position="629"/>
    </location>
</feature>
<evidence type="ECO:0000256" key="8">
    <source>
        <dbReference type="ARBA" id="ARBA00023040"/>
    </source>
</evidence>
<keyword evidence="8" id="KW-0297">G-protein coupled receptor</keyword>
<dbReference type="Pfam" id="PF00003">
    <property type="entry name" value="7tm_3"/>
    <property type="match status" value="1"/>
</dbReference>
<evidence type="ECO:0000256" key="4">
    <source>
        <dbReference type="ARBA" id="ARBA00022692"/>
    </source>
</evidence>
<feature type="transmembrane region" description="Helical" evidence="18">
    <location>
        <begin position="523"/>
        <end position="543"/>
    </location>
</feature>
<gene>
    <name evidence="21" type="primary">GPR158</name>
    <name evidence="21" type="ORF">AMEX_G10393</name>
</gene>
<dbReference type="CDD" id="cd15293">
    <property type="entry name" value="7tmC_GPR158-like"/>
    <property type="match status" value="1"/>
</dbReference>
<evidence type="ECO:0000256" key="12">
    <source>
        <dbReference type="ARBA" id="ARBA00023180"/>
    </source>
</evidence>
<feature type="transmembrane region" description="Helical" evidence="18">
    <location>
        <begin position="394"/>
        <end position="417"/>
    </location>
</feature>
<evidence type="ECO:0000256" key="10">
    <source>
        <dbReference type="ARBA" id="ARBA00023157"/>
    </source>
</evidence>
<dbReference type="PROSITE" id="PS50259">
    <property type="entry name" value="G_PROTEIN_RECEP_F3_4"/>
    <property type="match status" value="1"/>
</dbReference>
<dbReference type="InterPro" id="IPR009030">
    <property type="entry name" value="Growth_fac_rcpt_cys_sf"/>
</dbReference>
<dbReference type="Proteomes" id="UP000752171">
    <property type="component" value="Unassembled WGS sequence"/>
</dbReference>
<feature type="compositionally biased region" description="Polar residues" evidence="17">
    <location>
        <begin position="1160"/>
        <end position="1169"/>
    </location>
</feature>
<feature type="transmembrane region" description="Helical" evidence="18">
    <location>
        <begin position="469"/>
        <end position="490"/>
    </location>
</feature>
<evidence type="ECO:0000256" key="9">
    <source>
        <dbReference type="ARBA" id="ARBA00023136"/>
    </source>
</evidence>
<keyword evidence="14" id="KW-0628">Postsynaptic cell membrane</keyword>
<keyword evidence="9 18" id="KW-0472">Membrane</keyword>
<evidence type="ECO:0000256" key="5">
    <source>
        <dbReference type="ARBA" id="ARBA00022729"/>
    </source>
</evidence>
<evidence type="ECO:0000256" key="13">
    <source>
        <dbReference type="ARBA" id="ARBA00023224"/>
    </source>
</evidence>
<sequence length="1260" mass="140269">MGALLLWLLMQMELFQGSSYVYVYGYGYVDWADGENARGDAEAAQKPTARATIVHRLEEDVPKVVAAFLHTGDSSTLTRANCSRRYELGGLRTSSSSSSSSVSRHSLRPAVEAVGRAASLLNGLQPLGDGQQQRDAVWLGALVRSMLDADPRIHRAALALQAEPRLLLQATRSGGHVAVRNMKESDHEEFRERKRTHGGRGRGHEPGEIKWSAPYLECEHGSFAPHWLLTLSAGIYSPAKDAAVPELRGIVKVDVNLQDEDIDQCSSSGWFAGTHRCNLTTMECKPVPGHGFVLDKYKCQCKRGFYSPRRVALNGVSKSEQGLYSDDFSDSSARCLPCREGCSFCQDDSPCLAQEDGVLRVAVASFQGLCMLLDFISMPVVYHFRRNKRIRASGLILLEAILAGAILLYFPVMILYFQPSVFRCVLLRWVRLLGFTTVYGTVILKLYRVLKVFLSRTAQRIPYMTSWRVLRLLAAILLVVLWFLVAWTSAMCQSTDVHHTLVDVGVTPEGLQFNMCMLDRWDYMMAVAEFLFLLWGVYLCYAVRTVPSAFHEPRYMAVAIYNELLISAIFHIIRFTLAPGLHPDWMLMLFFVHTHLTVTVTLGLLLIPKFVFTETHMQDDIATEAYEDELDMGRSGSYLNSSITSAWSEHSLDPEDIREELKKLYSQLEVYKRKKMLANNPHLQKKRSSKKGIGRSLMRRITEIPETVSRQYSREDRDGSEHGSNRSTLRRNPFEPSHSGKSREDSLKSRMFSLKRSHSYDHSHDQGENANGGPAEKLENSTTESSLLDTLMGRKSAKKNSEVAKVEPAESAESVPLVCKSASAHNLAADKKPVHLRTSMLQKSLSVIASARERTLGLAGKTHSVEDASKKGLKARDTRMLSEVDESPECFPKMIISQSVEYTKTPSKMGIMKQQVSGSQPSICSEPGRSRDLYNLSEVCPWEMEDLPTPSEGKSQKHVSIAPSETNTIHGTSYKSGRSQHKQKTSVQSPSNRRRSRDKGSSKEEECDARREHEGRKLKSPLKLTAHKAETCPWEYEDPAAAKGLEPERINRKKSVTPTDGNPKILLSDLSKSTGSLLQPPALMVEICPWDYDQPPSPSNQEKTSSPTHYSKRRDSNAKRKGSCSSRGKGKDKDEDKQRSKSRERISSSSKPSEKRRISQTSDSSQVSMTGSGRRRSSTKELGITDSSKHAEACPWETEVVPSVISKDKQSSSRGNHTTSQTPTAASAPPAATAAPAASKLSTADVCPWDFEDKSLGNRA</sequence>
<evidence type="ECO:0000256" key="2">
    <source>
        <dbReference type="ARBA" id="ARBA00007242"/>
    </source>
</evidence>
<keyword evidence="13" id="KW-0807">Transducer</keyword>
<keyword evidence="5 19" id="KW-0732">Signal</keyword>
<feature type="chain" id="PRO_5035801343" evidence="19">
    <location>
        <begin position="18"/>
        <end position="1260"/>
    </location>
</feature>
<evidence type="ECO:0000256" key="6">
    <source>
        <dbReference type="ARBA" id="ARBA00022989"/>
    </source>
</evidence>
<feature type="compositionally biased region" description="Basic and acidic residues" evidence="17">
    <location>
        <begin position="712"/>
        <end position="724"/>
    </location>
</feature>
<reference evidence="21 22" key="1">
    <citation type="submission" date="2021-07" db="EMBL/GenBank/DDBJ databases">
        <authorList>
            <person name="Imarazene B."/>
            <person name="Zahm M."/>
            <person name="Klopp C."/>
            <person name="Cabau C."/>
            <person name="Beille S."/>
            <person name="Jouanno E."/>
            <person name="Castinel A."/>
            <person name="Lluch J."/>
            <person name="Gil L."/>
            <person name="Kuchtly C."/>
            <person name="Lopez Roques C."/>
            <person name="Donnadieu C."/>
            <person name="Parrinello H."/>
            <person name="Journot L."/>
            <person name="Du K."/>
            <person name="Schartl M."/>
            <person name="Retaux S."/>
            <person name="Guiguen Y."/>
        </authorList>
    </citation>
    <scope>NUCLEOTIDE SEQUENCE [LARGE SCALE GENOMIC DNA]</scope>
    <source>
        <strain evidence="21">Pach_M1</strain>
        <tissue evidence="21">Testis</tissue>
    </source>
</reference>
<evidence type="ECO:0000256" key="19">
    <source>
        <dbReference type="SAM" id="SignalP"/>
    </source>
</evidence>
<feature type="transmembrane region" description="Helical" evidence="18">
    <location>
        <begin position="429"/>
        <end position="448"/>
    </location>
</feature>
<evidence type="ECO:0000256" key="1">
    <source>
        <dbReference type="ARBA" id="ARBA00004487"/>
    </source>
</evidence>
<dbReference type="InterPro" id="IPR043458">
    <property type="entry name" value="GPR158/179"/>
</dbReference>
<feature type="region of interest" description="Disordered" evidence="17">
    <location>
        <begin position="182"/>
        <end position="206"/>
    </location>
</feature>
<feature type="compositionally biased region" description="Basic and acidic residues" evidence="17">
    <location>
        <begin position="998"/>
        <end position="1017"/>
    </location>
</feature>
<dbReference type="Pfam" id="PF22572">
    <property type="entry name" value="GPR158_179_EC"/>
    <property type="match status" value="1"/>
</dbReference>
<feature type="compositionally biased region" description="Basic and acidic residues" evidence="17">
    <location>
        <begin position="1129"/>
        <end position="1157"/>
    </location>
</feature>
<feature type="compositionally biased region" description="Polar residues" evidence="17">
    <location>
        <begin position="1099"/>
        <end position="1109"/>
    </location>
</feature>
<evidence type="ECO:0000256" key="18">
    <source>
        <dbReference type="SAM" id="Phobius"/>
    </source>
</evidence>
<feature type="compositionally biased region" description="Low complexity" evidence="17">
    <location>
        <begin position="1218"/>
        <end position="1244"/>
    </location>
</feature>
<keyword evidence="12" id="KW-0325">Glycoprotein</keyword>
<evidence type="ECO:0000313" key="22">
    <source>
        <dbReference type="Proteomes" id="UP000752171"/>
    </source>
</evidence>
<dbReference type="EMBL" id="JAICCE010000008">
    <property type="protein sequence ID" value="KAG9273658.1"/>
    <property type="molecule type" value="Genomic_DNA"/>
</dbReference>
<feature type="region of interest" description="Disordered" evidence="17">
    <location>
        <begin position="676"/>
        <end position="784"/>
    </location>
</feature>
<feature type="compositionally biased region" description="Basic and acidic residues" evidence="17">
    <location>
        <begin position="758"/>
        <end position="767"/>
    </location>
</feature>
<evidence type="ECO:0000256" key="15">
    <source>
        <dbReference type="ARBA" id="ARBA00023273"/>
    </source>
</evidence>
<dbReference type="InterPro" id="IPR054714">
    <property type="entry name" value="GPR158_179_extracellular"/>
</dbReference>
<keyword evidence="15" id="KW-0966">Cell projection</keyword>
<accession>A0A8T2LNA2</accession>
<keyword evidence="3" id="KW-1003">Cell membrane</keyword>
<organism evidence="21 22">
    <name type="scientific">Astyanax mexicanus</name>
    <name type="common">Blind cave fish</name>
    <name type="synonym">Astyanax fasciatus mexicanus</name>
    <dbReference type="NCBI Taxonomy" id="7994"/>
    <lineage>
        <taxon>Eukaryota</taxon>
        <taxon>Metazoa</taxon>
        <taxon>Chordata</taxon>
        <taxon>Craniata</taxon>
        <taxon>Vertebrata</taxon>
        <taxon>Euteleostomi</taxon>
        <taxon>Actinopterygii</taxon>
        <taxon>Neopterygii</taxon>
        <taxon>Teleostei</taxon>
        <taxon>Ostariophysi</taxon>
        <taxon>Characiformes</taxon>
        <taxon>Characoidei</taxon>
        <taxon>Acestrorhamphidae</taxon>
        <taxon>Acestrorhamphinae</taxon>
        <taxon>Astyanax</taxon>
    </lineage>
</organism>
<feature type="region of interest" description="Disordered" evidence="17">
    <location>
        <begin position="1088"/>
        <end position="1245"/>
    </location>
</feature>
<keyword evidence="4 18" id="KW-0812">Transmembrane</keyword>